<reference evidence="7 8" key="1">
    <citation type="journal article" date="2013" name="Curr. Biol.">
        <title>The Genome of the Foraminiferan Reticulomyxa filosa.</title>
        <authorList>
            <person name="Glockner G."/>
            <person name="Hulsmann N."/>
            <person name="Schleicher M."/>
            <person name="Noegel A.A."/>
            <person name="Eichinger L."/>
            <person name="Gallinger C."/>
            <person name="Pawlowski J."/>
            <person name="Sierra R."/>
            <person name="Euteneuer U."/>
            <person name="Pillet L."/>
            <person name="Moustafa A."/>
            <person name="Platzer M."/>
            <person name="Groth M."/>
            <person name="Szafranski K."/>
            <person name="Schliwa M."/>
        </authorList>
    </citation>
    <scope>NUCLEOTIDE SEQUENCE [LARGE SCALE GENOMIC DNA]</scope>
</reference>
<evidence type="ECO:0000313" key="7">
    <source>
        <dbReference type="EMBL" id="ETO20340.1"/>
    </source>
</evidence>
<dbReference type="EMBL" id="ASPP01012709">
    <property type="protein sequence ID" value="ETO20340.1"/>
    <property type="molecule type" value="Genomic_DNA"/>
</dbReference>
<dbReference type="GO" id="GO:0046872">
    <property type="term" value="F:metal ion binding"/>
    <property type="evidence" value="ECO:0007669"/>
    <property type="project" value="UniProtKB-KW"/>
</dbReference>
<dbReference type="OMA" id="TWNNGSP"/>
<evidence type="ECO:0000256" key="1">
    <source>
        <dbReference type="ARBA" id="ARBA00001962"/>
    </source>
</evidence>
<gene>
    <name evidence="7" type="ORF">RFI_16874</name>
</gene>
<dbReference type="PANTHER" id="PTHR42769">
    <property type="entry name" value="SUPEROXIDE DISMUTASE"/>
    <property type="match status" value="1"/>
</dbReference>
<dbReference type="AlphaFoldDB" id="X6N246"/>
<name>X6N246_RETFI</name>
<dbReference type="InterPro" id="IPR001189">
    <property type="entry name" value="Mn/Fe_SOD"/>
</dbReference>
<keyword evidence="5" id="KW-0560">Oxidoreductase</keyword>
<comment type="caution">
    <text evidence="7">The sequence shown here is derived from an EMBL/GenBank/DDBJ whole genome shotgun (WGS) entry which is preliminary data.</text>
</comment>
<dbReference type="InterPro" id="IPR036314">
    <property type="entry name" value="SOD_C_sf"/>
</dbReference>
<dbReference type="InterPro" id="IPR019833">
    <property type="entry name" value="Mn/Fe_SOD_BS"/>
</dbReference>
<dbReference type="Gene3D" id="3.55.40.20">
    <property type="entry name" value="Iron/manganese superoxide dismutase, C-terminal domain"/>
    <property type="match status" value="1"/>
</dbReference>
<organism evidence="7 8">
    <name type="scientific">Reticulomyxa filosa</name>
    <dbReference type="NCBI Taxonomy" id="46433"/>
    <lineage>
        <taxon>Eukaryota</taxon>
        <taxon>Sar</taxon>
        <taxon>Rhizaria</taxon>
        <taxon>Retaria</taxon>
        <taxon>Foraminifera</taxon>
        <taxon>Monothalamids</taxon>
        <taxon>Reticulomyxidae</taxon>
        <taxon>Reticulomyxa</taxon>
    </lineage>
</organism>
<dbReference type="Pfam" id="PF02777">
    <property type="entry name" value="Sod_Fe_C"/>
    <property type="match status" value="1"/>
</dbReference>
<dbReference type="OrthoDB" id="239262at2759"/>
<dbReference type="PROSITE" id="PS00088">
    <property type="entry name" value="SOD_MN"/>
    <property type="match status" value="1"/>
</dbReference>
<protein>
    <recommendedName>
        <fullName evidence="3">superoxide dismutase</fullName>
        <ecNumber evidence="3">1.15.1.1</ecNumber>
    </recommendedName>
</protein>
<evidence type="ECO:0000256" key="4">
    <source>
        <dbReference type="ARBA" id="ARBA00022723"/>
    </source>
</evidence>
<sequence length="155" mass="17997">MSAEGGGKPSGKLGDQIAKDFGSFEKFKEQFTASATNHFGSGWVWLSWDDKKGVLVITEGHDAQNPLKNHLKPILTIDVWEHAYYIDYKNDRPAYINAWWNCVDWKVVEKRLEYFCQLTNFEGFFSRFRCLEYNSFVGYFLLTSFSKHGFAFFAC</sequence>
<dbReference type="InterPro" id="IPR019832">
    <property type="entry name" value="Mn/Fe_SOD_C"/>
</dbReference>
<dbReference type="EC" id="1.15.1.1" evidence="3"/>
<accession>X6N246</accession>
<evidence type="ECO:0000313" key="8">
    <source>
        <dbReference type="Proteomes" id="UP000023152"/>
    </source>
</evidence>
<evidence type="ECO:0000256" key="2">
    <source>
        <dbReference type="ARBA" id="ARBA00008714"/>
    </source>
</evidence>
<evidence type="ECO:0000256" key="5">
    <source>
        <dbReference type="ARBA" id="ARBA00023002"/>
    </source>
</evidence>
<comment type="similarity">
    <text evidence="2">Belongs to the iron/manganese superoxide dismutase family.</text>
</comment>
<dbReference type="PRINTS" id="PR01703">
    <property type="entry name" value="MNSODISMTASE"/>
</dbReference>
<feature type="domain" description="Manganese/iron superoxide dismutase C-terminal" evidence="6">
    <location>
        <begin position="9"/>
        <end position="111"/>
    </location>
</feature>
<evidence type="ECO:0000256" key="3">
    <source>
        <dbReference type="ARBA" id="ARBA00012682"/>
    </source>
</evidence>
<dbReference type="FunFam" id="3.55.40.20:FF:000001">
    <property type="entry name" value="Superoxide dismutase"/>
    <property type="match status" value="1"/>
</dbReference>
<evidence type="ECO:0000259" key="6">
    <source>
        <dbReference type="Pfam" id="PF02777"/>
    </source>
</evidence>
<keyword evidence="8" id="KW-1185">Reference proteome</keyword>
<proteinExistence type="inferred from homology"/>
<comment type="cofactor">
    <cofactor evidence="1">
        <name>Fe cation</name>
        <dbReference type="ChEBI" id="CHEBI:24875"/>
    </cofactor>
</comment>
<dbReference type="GO" id="GO:0004784">
    <property type="term" value="F:superoxide dismutase activity"/>
    <property type="evidence" value="ECO:0007669"/>
    <property type="project" value="UniProtKB-EC"/>
</dbReference>
<dbReference type="SUPFAM" id="SSF54719">
    <property type="entry name" value="Fe,Mn superoxide dismutase (SOD), C-terminal domain"/>
    <property type="match status" value="1"/>
</dbReference>
<dbReference type="Proteomes" id="UP000023152">
    <property type="component" value="Unassembled WGS sequence"/>
</dbReference>
<keyword evidence="4" id="KW-0479">Metal-binding</keyword>
<dbReference type="PANTHER" id="PTHR42769:SF3">
    <property type="entry name" value="SUPEROXIDE DISMUTASE [FE] 2, CHLOROPLASTIC"/>
    <property type="match status" value="1"/>
</dbReference>